<feature type="signal peptide" evidence="1">
    <location>
        <begin position="1"/>
        <end position="20"/>
    </location>
</feature>
<evidence type="ECO:0000313" key="2">
    <source>
        <dbReference type="EMBL" id="KAF2642197.1"/>
    </source>
</evidence>
<proteinExistence type="predicted"/>
<name>A0A6A6S4H7_9PLEO</name>
<dbReference type="EMBL" id="MU006782">
    <property type="protein sequence ID" value="KAF2642197.1"/>
    <property type="molecule type" value="Genomic_DNA"/>
</dbReference>
<protein>
    <submittedName>
        <fullName evidence="2">Uncharacterized protein</fullName>
    </submittedName>
</protein>
<sequence>MTFFFFLILMLPLTLDVCYAMDAVTFSLVMRLNSTAYYMHQIPEVLLQFPSTISTF</sequence>
<dbReference type="AlphaFoldDB" id="A0A6A6S4H7"/>
<feature type="chain" id="PRO_5025576731" evidence="1">
    <location>
        <begin position="21"/>
        <end position="56"/>
    </location>
</feature>
<accession>A0A6A6S4H7</accession>
<evidence type="ECO:0000256" key="1">
    <source>
        <dbReference type="SAM" id="SignalP"/>
    </source>
</evidence>
<keyword evidence="3" id="KW-1185">Reference proteome</keyword>
<dbReference type="Proteomes" id="UP000799753">
    <property type="component" value="Unassembled WGS sequence"/>
</dbReference>
<organism evidence="2 3">
    <name type="scientific">Massarina eburnea CBS 473.64</name>
    <dbReference type="NCBI Taxonomy" id="1395130"/>
    <lineage>
        <taxon>Eukaryota</taxon>
        <taxon>Fungi</taxon>
        <taxon>Dikarya</taxon>
        <taxon>Ascomycota</taxon>
        <taxon>Pezizomycotina</taxon>
        <taxon>Dothideomycetes</taxon>
        <taxon>Pleosporomycetidae</taxon>
        <taxon>Pleosporales</taxon>
        <taxon>Massarineae</taxon>
        <taxon>Massarinaceae</taxon>
        <taxon>Massarina</taxon>
    </lineage>
</organism>
<gene>
    <name evidence="2" type="ORF">P280DRAFT_468636</name>
</gene>
<keyword evidence="1" id="KW-0732">Signal</keyword>
<evidence type="ECO:0000313" key="3">
    <source>
        <dbReference type="Proteomes" id="UP000799753"/>
    </source>
</evidence>
<reference evidence="2" key="1">
    <citation type="journal article" date="2020" name="Stud. Mycol.">
        <title>101 Dothideomycetes genomes: a test case for predicting lifestyles and emergence of pathogens.</title>
        <authorList>
            <person name="Haridas S."/>
            <person name="Albert R."/>
            <person name="Binder M."/>
            <person name="Bloem J."/>
            <person name="Labutti K."/>
            <person name="Salamov A."/>
            <person name="Andreopoulos B."/>
            <person name="Baker S."/>
            <person name="Barry K."/>
            <person name="Bills G."/>
            <person name="Bluhm B."/>
            <person name="Cannon C."/>
            <person name="Castanera R."/>
            <person name="Culley D."/>
            <person name="Daum C."/>
            <person name="Ezra D."/>
            <person name="Gonzalez J."/>
            <person name="Henrissat B."/>
            <person name="Kuo A."/>
            <person name="Liang C."/>
            <person name="Lipzen A."/>
            <person name="Lutzoni F."/>
            <person name="Magnuson J."/>
            <person name="Mondo S."/>
            <person name="Nolan M."/>
            <person name="Ohm R."/>
            <person name="Pangilinan J."/>
            <person name="Park H.-J."/>
            <person name="Ramirez L."/>
            <person name="Alfaro M."/>
            <person name="Sun H."/>
            <person name="Tritt A."/>
            <person name="Yoshinaga Y."/>
            <person name="Zwiers L.-H."/>
            <person name="Turgeon B."/>
            <person name="Goodwin S."/>
            <person name="Spatafora J."/>
            <person name="Crous P."/>
            <person name="Grigoriev I."/>
        </authorList>
    </citation>
    <scope>NUCLEOTIDE SEQUENCE</scope>
    <source>
        <strain evidence="2">CBS 473.64</strain>
    </source>
</reference>